<organism evidence="1 2">
    <name type="scientific">Adiantum capillus-veneris</name>
    <name type="common">Maidenhair fern</name>
    <dbReference type="NCBI Taxonomy" id="13818"/>
    <lineage>
        <taxon>Eukaryota</taxon>
        <taxon>Viridiplantae</taxon>
        <taxon>Streptophyta</taxon>
        <taxon>Embryophyta</taxon>
        <taxon>Tracheophyta</taxon>
        <taxon>Polypodiopsida</taxon>
        <taxon>Polypodiidae</taxon>
        <taxon>Polypodiales</taxon>
        <taxon>Pteridineae</taxon>
        <taxon>Pteridaceae</taxon>
        <taxon>Vittarioideae</taxon>
        <taxon>Adiantum</taxon>
    </lineage>
</organism>
<reference evidence="1" key="1">
    <citation type="submission" date="2021-01" db="EMBL/GenBank/DDBJ databases">
        <title>Adiantum capillus-veneris genome.</title>
        <authorList>
            <person name="Fang Y."/>
            <person name="Liao Q."/>
        </authorList>
    </citation>
    <scope>NUCLEOTIDE SEQUENCE</scope>
    <source>
        <strain evidence="1">H3</strain>
        <tissue evidence="1">Leaf</tissue>
    </source>
</reference>
<protein>
    <submittedName>
        <fullName evidence="1">Uncharacterized protein</fullName>
    </submittedName>
</protein>
<comment type="caution">
    <text evidence="1">The sequence shown here is derived from an EMBL/GenBank/DDBJ whole genome shotgun (WGS) entry which is preliminary data.</text>
</comment>
<gene>
    <name evidence="1" type="ORF">GOP47_0009494</name>
</gene>
<proteinExistence type="predicted"/>
<dbReference type="EMBL" id="JABFUD020000009">
    <property type="protein sequence ID" value="KAI5075418.1"/>
    <property type="molecule type" value="Genomic_DNA"/>
</dbReference>
<dbReference type="Proteomes" id="UP000886520">
    <property type="component" value="Chromosome 9"/>
</dbReference>
<keyword evidence="2" id="KW-1185">Reference proteome</keyword>
<sequence>MRSPPKCKGASSFDKNRGHIFTKVLTTQTRLQLDNIASLIQTLTSGLHNWMTLVHDCQVLVSNHVVRRVLIELFSKILQTGLELQSIEGASAVSRATNTHNKTKAGIKGDGQLQTCSRGFNRIQKSTELTVDGDQYSKDFQIVVDEFCRFSAWSPRVMLDVPDYNYEGLKDLAPLPLDMIRCW</sequence>
<evidence type="ECO:0000313" key="1">
    <source>
        <dbReference type="EMBL" id="KAI5075418.1"/>
    </source>
</evidence>
<dbReference type="AlphaFoldDB" id="A0A9D4UWN9"/>
<name>A0A9D4UWN9_ADICA</name>
<evidence type="ECO:0000313" key="2">
    <source>
        <dbReference type="Proteomes" id="UP000886520"/>
    </source>
</evidence>
<accession>A0A9D4UWN9</accession>